<reference evidence="2" key="1">
    <citation type="submission" date="2019-12" db="EMBL/GenBank/DDBJ databases">
        <title>Genome sequencing and annotation of Brassica cretica.</title>
        <authorList>
            <person name="Studholme D.J."/>
            <person name="Sarris P.F."/>
        </authorList>
    </citation>
    <scope>NUCLEOTIDE SEQUENCE</scope>
    <source>
        <strain evidence="2">PFS-102/07</strain>
        <tissue evidence="2">Leaf</tissue>
    </source>
</reference>
<dbReference type="AlphaFoldDB" id="A0A8S9K1U4"/>
<sequence>MKSYLEGFRADSNSGIHLSISAWLHCTLFSDSSKSNIVIGCFEIIHVPHLIPQIPFLDASMHMFVRASPLGLLSKLVNVEDVMYVSTANDKGDRSHGSPPHTRSFGSGVTYSTSVH</sequence>
<feature type="region of interest" description="Disordered" evidence="1">
    <location>
        <begin position="88"/>
        <end position="116"/>
    </location>
</feature>
<accession>A0A8S9K1U4</accession>
<proteinExistence type="predicted"/>
<comment type="caution">
    <text evidence="2">The sequence shown here is derived from an EMBL/GenBank/DDBJ whole genome shotgun (WGS) entry which is preliminary data.</text>
</comment>
<evidence type="ECO:0000313" key="2">
    <source>
        <dbReference type="EMBL" id="KAF2588660.1"/>
    </source>
</evidence>
<protein>
    <submittedName>
        <fullName evidence="2">Uncharacterized protein</fullName>
    </submittedName>
</protein>
<evidence type="ECO:0000256" key="1">
    <source>
        <dbReference type="SAM" id="MobiDB-lite"/>
    </source>
</evidence>
<name>A0A8S9K1U4_BRACR</name>
<gene>
    <name evidence="2" type="ORF">F2Q70_00041656</name>
</gene>
<feature type="compositionally biased region" description="Polar residues" evidence="1">
    <location>
        <begin position="104"/>
        <end position="116"/>
    </location>
</feature>
<organism evidence="2">
    <name type="scientific">Brassica cretica</name>
    <name type="common">Mustard</name>
    <dbReference type="NCBI Taxonomy" id="69181"/>
    <lineage>
        <taxon>Eukaryota</taxon>
        <taxon>Viridiplantae</taxon>
        <taxon>Streptophyta</taxon>
        <taxon>Embryophyta</taxon>
        <taxon>Tracheophyta</taxon>
        <taxon>Spermatophyta</taxon>
        <taxon>Magnoliopsida</taxon>
        <taxon>eudicotyledons</taxon>
        <taxon>Gunneridae</taxon>
        <taxon>Pentapetalae</taxon>
        <taxon>rosids</taxon>
        <taxon>malvids</taxon>
        <taxon>Brassicales</taxon>
        <taxon>Brassicaceae</taxon>
        <taxon>Brassiceae</taxon>
        <taxon>Brassica</taxon>
    </lineage>
</organism>
<dbReference type="EMBL" id="QGKY02000190">
    <property type="protein sequence ID" value="KAF2588660.1"/>
    <property type="molecule type" value="Genomic_DNA"/>
</dbReference>